<dbReference type="KEGG" id="thac:CSC3H3_23115"/>
<reference evidence="4 6" key="1">
    <citation type="submission" date="2017-09" db="EMBL/GenBank/DDBJ databases">
        <title>Biodiversity and function of Thalassospira species in the particle-attached aromatic-hydrocarbon-degrading consortia from the surface seawater of the South China Sea.</title>
        <authorList>
            <person name="Dong C."/>
            <person name="Liu R."/>
            <person name="Shao Z."/>
        </authorList>
    </citation>
    <scope>NUCLEOTIDE SEQUENCE [LARGE SCALE GENOMIC DNA]</scope>
    <source>
        <strain evidence="4 6">CSC1P2</strain>
    </source>
</reference>
<evidence type="ECO:0000256" key="1">
    <source>
        <dbReference type="SAM" id="MobiDB-lite"/>
    </source>
</evidence>
<keyword evidence="5" id="KW-1185">Reference proteome</keyword>
<evidence type="ECO:0000313" key="5">
    <source>
        <dbReference type="Proteomes" id="UP000233458"/>
    </source>
</evidence>
<dbReference type="InterPro" id="IPR036736">
    <property type="entry name" value="ACP-like_sf"/>
</dbReference>
<feature type="compositionally biased region" description="Polar residues" evidence="1">
    <location>
        <begin position="11"/>
        <end position="28"/>
    </location>
</feature>
<dbReference type="InterPro" id="IPR009081">
    <property type="entry name" value="PP-bd_ACP"/>
</dbReference>
<evidence type="ECO:0000313" key="6">
    <source>
        <dbReference type="Proteomes" id="UP000233597"/>
    </source>
</evidence>
<dbReference type="Gene3D" id="1.10.1200.10">
    <property type="entry name" value="ACP-like"/>
    <property type="match status" value="1"/>
</dbReference>
<feature type="domain" description="Carrier" evidence="2">
    <location>
        <begin position="53"/>
        <end position="127"/>
    </location>
</feature>
<sequence>MLAICSGSGMGHQNTHARANSTTRTSQSTSIYPTLKESLTMNRILPEKNIDEAAIFQWLQTYICKTLDMNPASVGLHDNLDSLGMDSAITTALAMDLEGWLNIEIPLSILFEADSLEQIAAGVSAEINRQQVSVE</sequence>
<name>A0A2N3KTP0_9PROT</name>
<geneLocation type="plasmid" evidence="3">
    <name>pCSC3H3</name>
</geneLocation>
<dbReference type="OrthoDB" id="8481289at2"/>
<dbReference type="EMBL" id="CP024200">
    <property type="protein sequence ID" value="AUG55739.1"/>
    <property type="molecule type" value="Genomic_DNA"/>
</dbReference>
<dbReference type="Proteomes" id="UP000233458">
    <property type="component" value="Plasmid pCSC3H3"/>
</dbReference>
<dbReference type="Pfam" id="PF00550">
    <property type="entry name" value="PP-binding"/>
    <property type="match status" value="1"/>
</dbReference>
<dbReference type="SUPFAM" id="SSF47336">
    <property type="entry name" value="ACP-like"/>
    <property type="match status" value="1"/>
</dbReference>
<evidence type="ECO:0000313" key="4">
    <source>
        <dbReference type="EMBL" id="PKR53866.1"/>
    </source>
</evidence>
<evidence type="ECO:0000259" key="2">
    <source>
        <dbReference type="PROSITE" id="PS50075"/>
    </source>
</evidence>
<evidence type="ECO:0000313" key="3">
    <source>
        <dbReference type="EMBL" id="AUG55739.1"/>
    </source>
</evidence>
<keyword evidence="3" id="KW-0614">Plasmid</keyword>
<organism evidence="4 6">
    <name type="scientific">Thalassospira marina</name>
    <dbReference type="NCBI Taxonomy" id="2048283"/>
    <lineage>
        <taxon>Bacteria</taxon>
        <taxon>Pseudomonadati</taxon>
        <taxon>Pseudomonadota</taxon>
        <taxon>Alphaproteobacteria</taxon>
        <taxon>Rhodospirillales</taxon>
        <taxon>Thalassospiraceae</taxon>
        <taxon>Thalassospira</taxon>
    </lineage>
</organism>
<proteinExistence type="predicted"/>
<feature type="region of interest" description="Disordered" evidence="1">
    <location>
        <begin position="1"/>
        <end position="28"/>
    </location>
</feature>
<dbReference type="PROSITE" id="PS50075">
    <property type="entry name" value="CARRIER"/>
    <property type="match status" value="1"/>
</dbReference>
<protein>
    <recommendedName>
        <fullName evidence="2">Carrier domain-containing protein</fullName>
    </recommendedName>
</protein>
<dbReference type="EMBL" id="NWTK01000007">
    <property type="protein sequence ID" value="PKR53866.1"/>
    <property type="molecule type" value="Genomic_DNA"/>
</dbReference>
<accession>A0A2N3KTP0</accession>
<dbReference type="AlphaFoldDB" id="A0A2N3KTP0"/>
<dbReference type="Proteomes" id="UP000233597">
    <property type="component" value="Unassembled WGS sequence"/>
</dbReference>
<gene>
    <name evidence="4" type="ORF">COO20_12725</name>
    <name evidence="3" type="ORF">CSC3H3_23115</name>
</gene>
<geneLocation type="plasmid" evidence="5">
    <name>pcsc3h3</name>
</geneLocation>
<reference evidence="3 5" key="2">
    <citation type="submission" date="2017-10" db="EMBL/GenBank/DDBJ databases">
        <title>Biodiversity and function of Thalassospira species in the particle-attached aromatic-hydrocarbon-degrading consortia from the surface seawater of the China South Sea.</title>
        <authorList>
            <person name="Dong C."/>
            <person name="Liu R."/>
            <person name="Shao Z."/>
        </authorList>
    </citation>
    <scope>NUCLEOTIDE SEQUENCE [LARGE SCALE GENOMIC DNA]</scope>
    <source>
        <strain evidence="3 5">CSC3H3</strain>
        <plasmid evidence="3">pCSC3H3</plasmid>
        <plasmid evidence="5">pcsc3h3</plasmid>
    </source>
</reference>